<keyword evidence="3 8" id="KW-0489">Methyltransferase</keyword>
<dbReference type="Pfam" id="PF05175">
    <property type="entry name" value="MTS"/>
    <property type="match status" value="1"/>
</dbReference>
<dbReference type="CDD" id="cd02440">
    <property type="entry name" value="AdoMet_MTases"/>
    <property type="match status" value="1"/>
</dbReference>
<dbReference type="PANTHER" id="PTHR47816">
    <property type="entry name" value="RIBOSOMAL RNA SMALL SUBUNIT METHYLTRANSFERASE C"/>
    <property type="match status" value="1"/>
</dbReference>
<dbReference type="Proteomes" id="UP001147830">
    <property type="component" value="Unassembled WGS sequence"/>
</dbReference>
<protein>
    <submittedName>
        <fullName evidence="8">Class I SAM-dependent methyltransferase</fullName>
    </submittedName>
</protein>
<comment type="caution">
    <text evidence="8">The sequence shown here is derived from an EMBL/GenBank/DDBJ whole genome shotgun (WGS) entry which is preliminary data.</text>
</comment>
<evidence type="ECO:0000313" key="8">
    <source>
        <dbReference type="EMBL" id="MCT7358169.1"/>
    </source>
</evidence>
<dbReference type="AlphaFoldDB" id="A0A9X2WDB7"/>
<proteinExistence type="predicted"/>
<evidence type="ECO:0000259" key="7">
    <source>
        <dbReference type="Pfam" id="PF08468"/>
    </source>
</evidence>
<dbReference type="InterPro" id="IPR046977">
    <property type="entry name" value="RsmC/RlmG"/>
</dbReference>
<reference evidence="8" key="1">
    <citation type="journal article" date="2022" name="Front. Microbiol.">
        <title>Genome-based taxonomic rearrangement of Oceanobacter-related bacteria including the description of Thalassolituus hydrocarbonoclasticus sp. nov. and Thalassolituus pacificus sp. nov. and emended description of the genus Thalassolituus.</title>
        <authorList>
            <person name="Dong C."/>
            <person name="Wei L."/>
            <person name="Wang J."/>
            <person name="Lai Q."/>
            <person name="Huang Z."/>
            <person name="Shao Z."/>
        </authorList>
    </citation>
    <scope>NUCLEOTIDE SEQUENCE</scope>
    <source>
        <strain evidence="8">59MF3M-4</strain>
    </source>
</reference>
<dbReference type="RefSeq" id="WP_260975089.1">
    <property type="nucleotide sequence ID" value="NZ_JAOANI010000012.1"/>
</dbReference>
<keyword evidence="4" id="KW-0808">Transferase</keyword>
<dbReference type="SUPFAM" id="SSF53335">
    <property type="entry name" value="S-adenosyl-L-methionine-dependent methyltransferases"/>
    <property type="match status" value="1"/>
</dbReference>
<gene>
    <name evidence="8" type="ORF">NYR02_03925</name>
</gene>
<feature type="domain" description="Methyltransferase small N-terminal" evidence="7">
    <location>
        <begin position="7"/>
        <end position="155"/>
    </location>
</feature>
<dbReference type="PROSITE" id="PS00092">
    <property type="entry name" value="N6_MTASE"/>
    <property type="match status" value="1"/>
</dbReference>
<evidence type="ECO:0000256" key="3">
    <source>
        <dbReference type="ARBA" id="ARBA00022603"/>
    </source>
</evidence>
<dbReference type="Gene3D" id="3.40.50.150">
    <property type="entry name" value="Vaccinia Virus protein VP39"/>
    <property type="match status" value="2"/>
</dbReference>
<keyword evidence="2" id="KW-0698">rRNA processing</keyword>
<evidence type="ECO:0000259" key="6">
    <source>
        <dbReference type="Pfam" id="PF05175"/>
    </source>
</evidence>
<name>A0A9X2WDB7_9GAMM</name>
<accession>A0A9X2WDB7</accession>
<dbReference type="Pfam" id="PF08468">
    <property type="entry name" value="MTS_N"/>
    <property type="match status" value="1"/>
</dbReference>
<evidence type="ECO:0000256" key="5">
    <source>
        <dbReference type="ARBA" id="ARBA00022691"/>
    </source>
</evidence>
<dbReference type="GO" id="GO:0008990">
    <property type="term" value="F:rRNA (guanine-N2-)-methyltransferase activity"/>
    <property type="evidence" value="ECO:0007669"/>
    <property type="project" value="InterPro"/>
</dbReference>
<dbReference type="InterPro" id="IPR002052">
    <property type="entry name" value="DNA_methylase_N6_adenine_CS"/>
</dbReference>
<dbReference type="InterPro" id="IPR029063">
    <property type="entry name" value="SAM-dependent_MTases_sf"/>
</dbReference>
<evidence type="ECO:0000256" key="4">
    <source>
        <dbReference type="ARBA" id="ARBA00022679"/>
    </source>
</evidence>
<feature type="domain" description="Methyltransferase small" evidence="6">
    <location>
        <begin position="164"/>
        <end position="328"/>
    </location>
</feature>
<dbReference type="GO" id="GO:0003676">
    <property type="term" value="F:nucleic acid binding"/>
    <property type="evidence" value="ECO:0007669"/>
    <property type="project" value="InterPro"/>
</dbReference>
<evidence type="ECO:0000313" key="9">
    <source>
        <dbReference type="Proteomes" id="UP001147830"/>
    </source>
</evidence>
<dbReference type="PANTHER" id="PTHR47816:SF4">
    <property type="entry name" value="RIBOSOMAL RNA SMALL SUBUNIT METHYLTRANSFERASE C"/>
    <property type="match status" value="1"/>
</dbReference>
<dbReference type="InterPro" id="IPR013675">
    <property type="entry name" value="Mtase_sm_N"/>
</dbReference>
<keyword evidence="9" id="KW-1185">Reference proteome</keyword>
<organism evidence="8 9">
    <name type="scientific">Thalassolituus pacificus</name>
    <dbReference type="NCBI Taxonomy" id="2975440"/>
    <lineage>
        <taxon>Bacteria</taxon>
        <taxon>Pseudomonadati</taxon>
        <taxon>Pseudomonadota</taxon>
        <taxon>Gammaproteobacteria</taxon>
        <taxon>Oceanospirillales</taxon>
        <taxon>Oceanospirillaceae</taxon>
        <taxon>Thalassolituus</taxon>
    </lineage>
</organism>
<dbReference type="InterPro" id="IPR007848">
    <property type="entry name" value="Small_mtfrase_dom"/>
</dbReference>
<evidence type="ECO:0000256" key="1">
    <source>
        <dbReference type="ARBA" id="ARBA00022490"/>
    </source>
</evidence>
<keyword evidence="5" id="KW-0949">S-adenosyl-L-methionine</keyword>
<reference evidence="8" key="2">
    <citation type="submission" date="2022-08" db="EMBL/GenBank/DDBJ databases">
        <authorList>
            <person name="Dong C."/>
        </authorList>
    </citation>
    <scope>NUCLEOTIDE SEQUENCE</scope>
    <source>
        <strain evidence="8">59MF3M-4</strain>
    </source>
</reference>
<dbReference type="EMBL" id="JAOANI010000012">
    <property type="protein sequence ID" value="MCT7358169.1"/>
    <property type="molecule type" value="Genomic_DNA"/>
</dbReference>
<evidence type="ECO:0000256" key="2">
    <source>
        <dbReference type="ARBA" id="ARBA00022552"/>
    </source>
</evidence>
<keyword evidence="1" id="KW-0963">Cytoplasm</keyword>
<sequence>MSTAVYELLLRHPDLITANTLIVGAESDLPATWQALLKNSGAQLLTWDWLTAQAHRPLAEPQVRFAIPQSGDFSGKQVILLWPKAKQQAQALIQLMATQVSECWIVGANDAGGKSIGKACAALSDSAEKTDSARHCTLWQLQLKTVTEFNWLKLAQSFNCQQHAFMTLPGVFNHGKLDTGTALLLEHVPAPAHGKLLDLGCGSGVIGLSMKAAEPALDITLADIDAFAIRSSQLNSARLNLPATILASDGLSNLEGKFDYLFSNPPFHLGKGTDYEFARRLFSEARQHLTRDGQMWIVANRHLPYEDWAAEQFRQVEIMVQDKGFKLLCVQNG</sequence>